<feature type="compositionally biased region" description="Basic and acidic residues" evidence="3">
    <location>
        <begin position="447"/>
        <end position="458"/>
    </location>
</feature>
<accession>A0A9P6SYS2</accession>
<name>A0A9P6SYS2_9FUNG</name>
<protein>
    <submittedName>
        <fullName evidence="5">Uncharacterized protein</fullName>
    </submittedName>
</protein>
<dbReference type="Proteomes" id="UP000703661">
    <property type="component" value="Unassembled WGS sequence"/>
</dbReference>
<keyword evidence="4" id="KW-0812">Transmembrane</keyword>
<dbReference type="EMBL" id="JAAAID010001027">
    <property type="protein sequence ID" value="KAG0012160.1"/>
    <property type="molecule type" value="Genomic_DNA"/>
</dbReference>
<sequence>MQGGVAYGPTATYLVTTNQHFRLDLSKSFDSSSSSTNPPTWVNLTSDYSPYQRFHSGGCTPDENTFLTIGNADQVNTGSSGSGFLMAYSISKGTWSAVSQAVSGTTYSNTSGKGTTVSAAGRTMVGFAFGSGNGVNSSATSLGVAVGGGWIPSSSNTPSALASDLKNLVTEVDLMATTSDGSLGSLTWSVASNTGNSGNNINTNLGAVAGTKVVILPSGGKAVILGGVNNNLQGGLAFLNVRILDLTTGAVVLQKTSGSTYPAARYGHCVALSSDGGTIYMFGGAFASNDQLTTDFFTLDTSTWTWSMPTMKNTPPAVRDHQCAVVGDQFMSFFGFNSNQAPASAQPLSSSGTGTTVPSAPPIYVLSTSQWTWSTQFTPLPGTPSPPSVPNVSGSKVNGAAVAFSTIFGLAFLGVIGYMVYAHKLKQRRKAEHLQLVELENQKREEARLEKERQERMQQDLPLTPTPPAMAYTYNSNYHSQGYGDGNLNNGPIGTGYYAPSYGAYGQTQDPFQDPNRNQHLYPEPHHALGQNYSNVSVATPNPFDPQPINTRPPLQQGSTAFIPEEMGHIPTVVPAGQTVGFGRTAGDKTSYIEPSHGF</sequence>
<dbReference type="Gene3D" id="2.120.10.80">
    <property type="entry name" value="Kelch-type beta propeller"/>
    <property type="match status" value="1"/>
</dbReference>
<evidence type="ECO:0000313" key="6">
    <source>
        <dbReference type="Proteomes" id="UP000703661"/>
    </source>
</evidence>
<dbReference type="PANTHER" id="PTHR46093:SF3">
    <property type="entry name" value="ACYL-COA-BINDING DOMAIN-CONTAINING PROTEIN 4"/>
    <property type="match status" value="1"/>
</dbReference>
<keyword evidence="2" id="KW-0677">Repeat</keyword>
<evidence type="ECO:0000256" key="4">
    <source>
        <dbReference type="SAM" id="Phobius"/>
    </source>
</evidence>
<comment type="caution">
    <text evidence="5">The sequence shown here is derived from an EMBL/GenBank/DDBJ whole genome shotgun (WGS) entry which is preliminary data.</text>
</comment>
<gene>
    <name evidence="5" type="ORF">BGZ80_000156</name>
</gene>
<reference evidence="5" key="1">
    <citation type="journal article" date="2020" name="Fungal Divers.">
        <title>Resolving the Mortierellaceae phylogeny through synthesis of multi-gene phylogenetics and phylogenomics.</title>
        <authorList>
            <person name="Vandepol N."/>
            <person name="Liber J."/>
            <person name="Desiro A."/>
            <person name="Na H."/>
            <person name="Kennedy M."/>
            <person name="Barry K."/>
            <person name="Grigoriev I.V."/>
            <person name="Miller A.N."/>
            <person name="O'Donnell K."/>
            <person name="Stajich J.E."/>
            <person name="Bonito G."/>
        </authorList>
    </citation>
    <scope>NUCLEOTIDE SEQUENCE</scope>
    <source>
        <strain evidence="5">NRRL 2769</strain>
    </source>
</reference>
<evidence type="ECO:0000313" key="5">
    <source>
        <dbReference type="EMBL" id="KAG0012160.1"/>
    </source>
</evidence>
<keyword evidence="1" id="KW-0880">Kelch repeat</keyword>
<proteinExistence type="predicted"/>
<feature type="region of interest" description="Disordered" evidence="3">
    <location>
        <begin position="447"/>
        <end position="467"/>
    </location>
</feature>
<dbReference type="PANTHER" id="PTHR46093">
    <property type="entry name" value="ACYL-COA-BINDING DOMAIN-CONTAINING PROTEIN 5"/>
    <property type="match status" value="1"/>
</dbReference>
<keyword evidence="4" id="KW-1133">Transmembrane helix</keyword>
<dbReference type="AlphaFoldDB" id="A0A9P6SYS2"/>
<dbReference type="InterPro" id="IPR015915">
    <property type="entry name" value="Kelch-typ_b-propeller"/>
</dbReference>
<dbReference type="Pfam" id="PF24681">
    <property type="entry name" value="Kelch_KLHDC2_KLHL20_DRC7"/>
    <property type="match status" value="1"/>
</dbReference>
<evidence type="ECO:0000256" key="2">
    <source>
        <dbReference type="ARBA" id="ARBA00022737"/>
    </source>
</evidence>
<dbReference type="SUPFAM" id="SSF117281">
    <property type="entry name" value="Kelch motif"/>
    <property type="match status" value="1"/>
</dbReference>
<keyword evidence="6" id="KW-1185">Reference proteome</keyword>
<evidence type="ECO:0000256" key="3">
    <source>
        <dbReference type="SAM" id="MobiDB-lite"/>
    </source>
</evidence>
<organism evidence="5 6">
    <name type="scientific">Entomortierella chlamydospora</name>
    <dbReference type="NCBI Taxonomy" id="101097"/>
    <lineage>
        <taxon>Eukaryota</taxon>
        <taxon>Fungi</taxon>
        <taxon>Fungi incertae sedis</taxon>
        <taxon>Mucoromycota</taxon>
        <taxon>Mortierellomycotina</taxon>
        <taxon>Mortierellomycetes</taxon>
        <taxon>Mortierellales</taxon>
        <taxon>Mortierellaceae</taxon>
        <taxon>Entomortierella</taxon>
    </lineage>
</organism>
<evidence type="ECO:0000256" key="1">
    <source>
        <dbReference type="ARBA" id="ARBA00022441"/>
    </source>
</evidence>
<keyword evidence="4" id="KW-0472">Membrane</keyword>
<feature type="transmembrane region" description="Helical" evidence="4">
    <location>
        <begin position="400"/>
        <end position="421"/>
    </location>
</feature>